<dbReference type="GO" id="GO:0005886">
    <property type="term" value="C:plasma membrane"/>
    <property type="evidence" value="ECO:0007669"/>
    <property type="project" value="TreeGrafter"/>
</dbReference>
<evidence type="ECO:0000259" key="4">
    <source>
        <dbReference type="SMART" id="SM00382"/>
    </source>
</evidence>
<name>A0A1F7F5F5_UNCRA</name>
<dbReference type="CDD" id="cd01129">
    <property type="entry name" value="PulE-GspE-like"/>
    <property type="match status" value="1"/>
</dbReference>
<sequence>MHDMTHEIMNHYNVYFQDVSGDIITVKTASVNDCGLADDLRFILNKNVVLEYADKDEIARLLKQLPQQTAHAAKPRVSKTGTIPAASPVIGLVHTTVINAINANASDVHFEPFEGELRVRYRIDGVLRDVSAIQKSRVAEVLSRLKIMAEMDIAEKRRPQDGRIRIEHGNALIDLRVSTLPTEFGEKIVLRILDKSHLGLDVEKIGMDQQRLDLFKKALKLPYGMILVTGPTGSGKTTTLYAALNYIKSPGINIVTIEDPIEYNLDGVNQSQAKPEINYTFAEAIKTFLRQDPNVIMVGEIRDPETANIANRAAMTGHLVFSTLHTNDAPSAVNRLVDLGLAPFHIASSLSLIIAQRLVRKICDQCKQEKPVPAALQEELQINDTTSFMGQGCEVCGNTGYKGRTGLFEAMFMTGPVKELVMKQVNSYELQEIAIREGMVTLRNDGLNKMRAGITTAEEILRETVLG</sequence>
<evidence type="ECO:0000313" key="5">
    <source>
        <dbReference type="EMBL" id="OGK01869.1"/>
    </source>
</evidence>
<evidence type="ECO:0000256" key="3">
    <source>
        <dbReference type="ARBA" id="ARBA00022840"/>
    </source>
</evidence>
<dbReference type="EMBL" id="MFYX01000117">
    <property type="protein sequence ID" value="OGK01869.1"/>
    <property type="molecule type" value="Genomic_DNA"/>
</dbReference>
<feature type="domain" description="AAA+ ATPase" evidence="4">
    <location>
        <begin position="222"/>
        <end position="343"/>
    </location>
</feature>
<comment type="caution">
    <text evidence="5">The sequence shown here is derived from an EMBL/GenBank/DDBJ whole genome shotgun (WGS) entry which is preliminary data.</text>
</comment>
<dbReference type="SUPFAM" id="SSF52540">
    <property type="entry name" value="P-loop containing nucleoside triphosphate hydrolases"/>
    <property type="match status" value="1"/>
</dbReference>
<dbReference type="Proteomes" id="UP000179243">
    <property type="component" value="Unassembled WGS sequence"/>
</dbReference>
<dbReference type="PANTHER" id="PTHR30258">
    <property type="entry name" value="TYPE II SECRETION SYSTEM PROTEIN GSPE-RELATED"/>
    <property type="match status" value="1"/>
</dbReference>
<evidence type="ECO:0000256" key="1">
    <source>
        <dbReference type="ARBA" id="ARBA00006611"/>
    </source>
</evidence>
<dbReference type="InterPro" id="IPR027417">
    <property type="entry name" value="P-loop_NTPase"/>
</dbReference>
<gene>
    <name evidence="5" type="ORF">A2519_04755</name>
</gene>
<accession>A0A1F7F5F5</accession>
<dbReference type="Gene3D" id="3.30.450.90">
    <property type="match status" value="1"/>
</dbReference>
<dbReference type="Pfam" id="PF00437">
    <property type="entry name" value="T2SSE"/>
    <property type="match status" value="1"/>
</dbReference>
<dbReference type="Gene3D" id="3.40.50.300">
    <property type="entry name" value="P-loop containing nucleotide triphosphate hydrolases"/>
    <property type="match status" value="1"/>
</dbReference>
<evidence type="ECO:0000256" key="2">
    <source>
        <dbReference type="ARBA" id="ARBA00022741"/>
    </source>
</evidence>
<proteinExistence type="inferred from homology"/>
<dbReference type="AlphaFoldDB" id="A0A1F7F5F5"/>
<dbReference type="FunFam" id="3.40.50.300:FF:000398">
    <property type="entry name" value="Type IV pilus assembly ATPase PilB"/>
    <property type="match status" value="1"/>
</dbReference>
<keyword evidence="2" id="KW-0547">Nucleotide-binding</keyword>
<dbReference type="GO" id="GO:0016887">
    <property type="term" value="F:ATP hydrolysis activity"/>
    <property type="evidence" value="ECO:0007669"/>
    <property type="project" value="TreeGrafter"/>
</dbReference>
<dbReference type="InterPro" id="IPR003593">
    <property type="entry name" value="AAA+_ATPase"/>
</dbReference>
<reference evidence="5 6" key="1">
    <citation type="journal article" date="2016" name="Nat. Commun.">
        <title>Thousands of microbial genomes shed light on interconnected biogeochemical processes in an aquifer system.</title>
        <authorList>
            <person name="Anantharaman K."/>
            <person name="Brown C.T."/>
            <person name="Hug L.A."/>
            <person name="Sharon I."/>
            <person name="Castelle C.J."/>
            <person name="Probst A.J."/>
            <person name="Thomas B.C."/>
            <person name="Singh A."/>
            <person name="Wilkins M.J."/>
            <person name="Karaoz U."/>
            <person name="Brodie E.L."/>
            <person name="Williams K.H."/>
            <person name="Hubbard S.S."/>
            <person name="Banfield J.F."/>
        </authorList>
    </citation>
    <scope>NUCLEOTIDE SEQUENCE [LARGE SCALE GENOMIC DNA]</scope>
</reference>
<comment type="similarity">
    <text evidence="1">Belongs to the GSP E family.</text>
</comment>
<protein>
    <recommendedName>
        <fullName evidence="4">AAA+ ATPase domain-containing protein</fullName>
    </recommendedName>
</protein>
<keyword evidence="3" id="KW-0067">ATP-binding</keyword>
<dbReference type="SMART" id="SM00382">
    <property type="entry name" value="AAA"/>
    <property type="match status" value="1"/>
</dbReference>
<evidence type="ECO:0000313" key="6">
    <source>
        <dbReference type="Proteomes" id="UP000179243"/>
    </source>
</evidence>
<dbReference type="PANTHER" id="PTHR30258:SF1">
    <property type="entry name" value="PROTEIN TRANSPORT PROTEIN HOFB HOMOLOG"/>
    <property type="match status" value="1"/>
</dbReference>
<dbReference type="InterPro" id="IPR001482">
    <property type="entry name" value="T2SS/T4SS_dom"/>
</dbReference>
<organism evidence="5 6">
    <name type="scientific">Candidatus Raymondbacteria bacterium RIFOXYD12_FULL_49_13</name>
    <dbReference type="NCBI Taxonomy" id="1817890"/>
    <lineage>
        <taxon>Bacteria</taxon>
        <taxon>Raymondiibacteriota</taxon>
    </lineage>
</organism>
<dbReference type="GO" id="GO:0005524">
    <property type="term" value="F:ATP binding"/>
    <property type="evidence" value="ECO:0007669"/>
    <property type="project" value="UniProtKB-KW"/>
</dbReference>